<evidence type="ECO:0000313" key="18">
    <source>
        <dbReference type="Proteomes" id="UP000049578"/>
    </source>
</evidence>
<comment type="pathway">
    <text evidence="3 15">Cofactor biosynthesis; FMN biosynthesis; FMN from riboflavin (ATP route): step 1/1.</text>
</comment>
<dbReference type="FunFam" id="2.40.30.30:FF:000003">
    <property type="entry name" value="Riboflavin biosynthesis protein"/>
    <property type="match status" value="1"/>
</dbReference>
<comment type="catalytic activity">
    <reaction evidence="13 15">
        <text>riboflavin + ATP = FMN + ADP + H(+)</text>
        <dbReference type="Rhea" id="RHEA:14357"/>
        <dbReference type="ChEBI" id="CHEBI:15378"/>
        <dbReference type="ChEBI" id="CHEBI:30616"/>
        <dbReference type="ChEBI" id="CHEBI:57986"/>
        <dbReference type="ChEBI" id="CHEBI:58210"/>
        <dbReference type="ChEBI" id="CHEBI:456216"/>
        <dbReference type="EC" id="2.7.1.26"/>
    </reaction>
</comment>
<dbReference type="EMBL" id="LHQM01000003">
    <property type="protein sequence ID" value="KPJ23227.1"/>
    <property type="molecule type" value="Genomic_DNA"/>
</dbReference>
<dbReference type="InterPro" id="IPR023465">
    <property type="entry name" value="Riboflavin_kinase_dom_sf"/>
</dbReference>
<keyword evidence="8 15" id="KW-0547">Nucleotide-binding</keyword>
<evidence type="ECO:0000256" key="7">
    <source>
        <dbReference type="ARBA" id="ARBA00022695"/>
    </source>
</evidence>
<dbReference type="Pfam" id="PF06574">
    <property type="entry name" value="FAD_syn"/>
    <property type="match status" value="1"/>
</dbReference>
<evidence type="ECO:0000256" key="10">
    <source>
        <dbReference type="ARBA" id="ARBA00022827"/>
    </source>
</evidence>
<name>A0A0N8FXI5_9STRE</name>
<dbReference type="CDD" id="cd02064">
    <property type="entry name" value="FAD_synthetase_N"/>
    <property type="match status" value="1"/>
</dbReference>
<dbReference type="GO" id="GO:0006747">
    <property type="term" value="P:FAD biosynthetic process"/>
    <property type="evidence" value="ECO:0007669"/>
    <property type="project" value="UniProtKB-UniRule"/>
</dbReference>
<dbReference type="UniPathway" id="UPA00277">
    <property type="reaction ID" value="UER00407"/>
</dbReference>
<evidence type="ECO:0000256" key="2">
    <source>
        <dbReference type="ARBA" id="ARBA00004726"/>
    </source>
</evidence>
<dbReference type="InterPro" id="IPR015865">
    <property type="entry name" value="Riboflavin_kinase_bac/euk"/>
</dbReference>
<dbReference type="SUPFAM" id="SSF52374">
    <property type="entry name" value="Nucleotidylyl transferase"/>
    <property type="match status" value="1"/>
</dbReference>
<comment type="catalytic activity">
    <reaction evidence="14 15">
        <text>FMN + ATP + H(+) = FAD + diphosphate</text>
        <dbReference type="Rhea" id="RHEA:17237"/>
        <dbReference type="ChEBI" id="CHEBI:15378"/>
        <dbReference type="ChEBI" id="CHEBI:30616"/>
        <dbReference type="ChEBI" id="CHEBI:33019"/>
        <dbReference type="ChEBI" id="CHEBI:57692"/>
        <dbReference type="ChEBI" id="CHEBI:58210"/>
        <dbReference type="EC" id="2.7.7.2"/>
    </reaction>
</comment>
<organism evidence="17 18">
    <name type="scientific">Streptococcus phocae</name>
    <dbReference type="NCBI Taxonomy" id="119224"/>
    <lineage>
        <taxon>Bacteria</taxon>
        <taxon>Bacillati</taxon>
        <taxon>Bacillota</taxon>
        <taxon>Bacilli</taxon>
        <taxon>Lactobacillales</taxon>
        <taxon>Streptococcaceae</taxon>
        <taxon>Streptococcus</taxon>
    </lineage>
</organism>
<keyword evidence="10 15" id="KW-0274">FAD</keyword>
<dbReference type="InterPro" id="IPR002606">
    <property type="entry name" value="Riboflavin_kinase_bac"/>
</dbReference>
<keyword evidence="9 15" id="KW-0418">Kinase</keyword>
<evidence type="ECO:0000313" key="17">
    <source>
        <dbReference type="EMBL" id="KPJ23227.1"/>
    </source>
</evidence>
<dbReference type="Gene3D" id="3.40.50.620">
    <property type="entry name" value="HUPs"/>
    <property type="match status" value="1"/>
</dbReference>
<dbReference type="Proteomes" id="UP000049578">
    <property type="component" value="Unassembled WGS sequence"/>
</dbReference>
<dbReference type="GO" id="GO:0009398">
    <property type="term" value="P:FMN biosynthetic process"/>
    <property type="evidence" value="ECO:0007669"/>
    <property type="project" value="UniProtKB-UniRule"/>
</dbReference>
<evidence type="ECO:0000259" key="16">
    <source>
        <dbReference type="SMART" id="SM00904"/>
    </source>
</evidence>
<evidence type="ECO:0000256" key="11">
    <source>
        <dbReference type="ARBA" id="ARBA00022840"/>
    </source>
</evidence>
<dbReference type="InterPro" id="IPR015864">
    <property type="entry name" value="FAD_synthase"/>
</dbReference>
<sequence>MEIKHIQDYQEIFESQETVLVLGYFDALHRGHQALFEHARSIAKIEQLKIVSLTFKESPKLAFSRFTPDLLKHITYPEQRYRKFAEFGVDSLYLVDFTSAFAQVSSDDFITHYISRLKAKHIVVGFDYKFGHNRTNSDYLARNYSGQVHVIDEVTEDSEKISSTRIRNLIKKGDVAKVNQLLGYELSTRGIVVHGDARGRTIGFPTANLAPTDRTFLPANGVYITDVIVRGNRYRSMTSVGKNSTFGGKELRLEVNIFDFEGDIYGETIEIIWLDRIREMTKFGGIEDLVERLAIDKETALNWKKDSQLY</sequence>
<dbReference type="NCBIfam" id="TIGR00083">
    <property type="entry name" value="ribF"/>
    <property type="match status" value="1"/>
</dbReference>
<evidence type="ECO:0000256" key="15">
    <source>
        <dbReference type="PIRNR" id="PIRNR004491"/>
    </source>
</evidence>
<dbReference type="AlphaFoldDB" id="A0A0N8FXI5"/>
<dbReference type="Pfam" id="PF01687">
    <property type="entry name" value="Flavokinase"/>
    <property type="match status" value="1"/>
</dbReference>
<evidence type="ECO:0000256" key="1">
    <source>
        <dbReference type="ARBA" id="ARBA00002121"/>
    </source>
</evidence>
<evidence type="ECO:0000256" key="3">
    <source>
        <dbReference type="ARBA" id="ARBA00005201"/>
    </source>
</evidence>
<keyword evidence="6 15" id="KW-0808">Transferase</keyword>
<comment type="function">
    <text evidence="1">Catalyzes the phosphorylation of riboflavin to FMN followed by the adenylation of FMN to FAD.</text>
</comment>
<keyword evidence="5 15" id="KW-0288">FMN</keyword>
<dbReference type="EC" id="2.7.1.26" evidence="15"/>
<evidence type="ECO:0000256" key="14">
    <source>
        <dbReference type="ARBA" id="ARBA00049494"/>
    </source>
</evidence>
<dbReference type="Gene3D" id="2.40.30.30">
    <property type="entry name" value="Riboflavin kinase-like"/>
    <property type="match status" value="1"/>
</dbReference>
<dbReference type="PANTHER" id="PTHR22749:SF6">
    <property type="entry name" value="RIBOFLAVIN KINASE"/>
    <property type="match status" value="1"/>
</dbReference>
<dbReference type="RefSeq" id="WP_054278127.1">
    <property type="nucleotide sequence ID" value="NZ_LHQM01000003.1"/>
</dbReference>
<dbReference type="GO" id="GO:0005524">
    <property type="term" value="F:ATP binding"/>
    <property type="evidence" value="ECO:0007669"/>
    <property type="project" value="UniProtKB-UniRule"/>
</dbReference>
<comment type="pathway">
    <text evidence="2 15">Cofactor biosynthesis; FAD biosynthesis; FAD from FMN: step 1/1.</text>
</comment>
<dbReference type="PANTHER" id="PTHR22749">
    <property type="entry name" value="RIBOFLAVIN KINASE/FMN ADENYLYLTRANSFERASE"/>
    <property type="match status" value="1"/>
</dbReference>
<comment type="similarity">
    <text evidence="15">Belongs to the ribF family.</text>
</comment>
<dbReference type="SUPFAM" id="SSF82114">
    <property type="entry name" value="Riboflavin kinase-like"/>
    <property type="match status" value="1"/>
</dbReference>
<dbReference type="PATRIC" id="fig|119224.3.peg.935"/>
<keyword evidence="11 15" id="KW-0067">ATP-binding</keyword>
<dbReference type="EC" id="2.7.7.2" evidence="15"/>
<proteinExistence type="inferred from homology"/>
<evidence type="ECO:0000256" key="4">
    <source>
        <dbReference type="ARBA" id="ARBA00022630"/>
    </source>
</evidence>
<keyword evidence="7 15" id="KW-0548">Nucleotidyltransferase</keyword>
<comment type="caution">
    <text evidence="17">The sequence shown here is derived from an EMBL/GenBank/DDBJ whole genome shotgun (WGS) entry which is preliminary data.</text>
</comment>
<dbReference type="GO" id="GO:0008531">
    <property type="term" value="F:riboflavin kinase activity"/>
    <property type="evidence" value="ECO:0007669"/>
    <property type="project" value="UniProtKB-UniRule"/>
</dbReference>
<gene>
    <name evidence="17" type="ORF">AKK44_00995</name>
</gene>
<dbReference type="GO" id="GO:0009231">
    <property type="term" value="P:riboflavin biosynthetic process"/>
    <property type="evidence" value="ECO:0007669"/>
    <property type="project" value="InterPro"/>
</dbReference>
<evidence type="ECO:0000256" key="8">
    <source>
        <dbReference type="ARBA" id="ARBA00022741"/>
    </source>
</evidence>
<dbReference type="InterPro" id="IPR023468">
    <property type="entry name" value="Riboflavin_kinase"/>
</dbReference>
<dbReference type="NCBIfam" id="NF004158">
    <property type="entry name" value="PRK05627.1-1"/>
    <property type="match status" value="1"/>
</dbReference>
<feature type="domain" description="Riboflavin kinase" evidence="16">
    <location>
        <begin position="181"/>
        <end position="305"/>
    </location>
</feature>
<keyword evidence="18" id="KW-1185">Reference proteome</keyword>
<keyword evidence="4 15" id="KW-0285">Flavoprotein</keyword>
<evidence type="ECO:0000256" key="9">
    <source>
        <dbReference type="ARBA" id="ARBA00022777"/>
    </source>
</evidence>
<evidence type="ECO:0000256" key="13">
    <source>
        <dbReference type="ARBA" id="ARBA00047880"/>
    </source>
</evidence>
<evidence type="ECO:0000256" key="6">
    <source>
        <dbReference type="ARBA" id="ARBA00022679"/>
    </source>
</evidence>
<reference evidence="17 18" key="1">
    <citation type="submission" date="2015-08" db="EMBL/GenBank/DDBJ databases">
        <title>Genome sequence of Streptococcus phocae subsp. phocae ATCC 51973T isolated from liver specimen obtained from seal.</title>
        <authorList>
            <person name="Avendano-Herrera R."/>
        </authorList>
    </citation>
    <scope>NUCLEOTIDE SEQUENCE [LARGE SCALE GENOMIC DNA]</scope>
    <source>
        <strain evidence="17 18">ATCC 51973</strain>
    </source>
</reference>
<dbReference type="SMART" id="SM00904">
    <property type="entry name" value="Flavokinase"/>
    <property type="match status" value="1"/>
</dbReference>
<accession>A0A0N8FXI5</accession>
<dbReference type="UniPathway" id="UPA00276">
    <property type="reaction ID" value="UER00406"/>
</dbReference>
<dbReference type="InterPro" id="IPR014729">
    <property type="entry name" value="Rossmann-like_a/b/a_fold"/>
</dbReference>
<keyword evidence="12" id="KW-0511">Multifunctional enzyme</keyword>
<evidence type="ECO:0000256" key="5">
    <source>
        <dbReference type="ARBA" id="ARBA00022643"/>
    </source>
</evidence>
<dbReference type="GO" id="GO:0003919">
    <property type="term" value="F:FMN adenylyltransferase activity"/>
    <property type="evidence" value="ECO:0007669"/>
    <property type="project" value="UniProtKB-UniRule"/>
</dbReference>
<dbReference type="FunFam" id="3.40.50.620:FF:000021">
    <property type="entry name" value="Riboflavin biosynthesis protein"/>
    <property type="match status" value="1"/>
</dbReference>
<dbReference type="STRING" id="119224.AKK44_00995"/>
<dbReference type="PIRSF" id="PIRSF004491">
    <property type="entry name" value="FAD_Synth"/>
    <property type="match status" value="1"/>
</dbReference>
<evidence type="ECO:0000256" key="12">
    <source>
        <dbReference type="ARBA" id="ARBA00023268"/>
    </source>
</evidence>
<protein>
    <recommendedName>
        <fullName evidence="15">Riboflavin biosynthesis protein</fullName>
    </recommendedName>
    <domain>
        <recommendedName>
            <fullName evidence="15">Riboflavin kinase</fullName>
            <ecNumber evidence="15">2.7.1.26</ecNumber>
        </recommendedName>
        <alternativeName>
            <fullName evidence="15">Flavokinase</fullName>
        </alternativeName>
    </domain>
    <domain>
        <recommendedName>
            <fullName evidence="15">FMN adenylyltransferase</fullName>
            <ecNumber evidence="15">2.7.7.2</ecNumber>
        </recommendedName>
        <alternativeName>
            <fullName evidence="15">FAD pyrophosphorylase</fullName>
        </alternativeName>
        <alternativeName>
            <fullName evidence="15">FAD synthase</fullName>
        </alternativeName>
    </domain>
</protein>